<reference evidence="3" key="1">
    <citation type="journal article" date="2023" name="Mol. Phylogenet. Evol.">
        <title>Genome-scale phylogeny and comparative genomics of the fungal order Sordariales.</title>
        <authorList>
            <person name="Hensen N."/>
            <person name="Bonometti L."/>
            <person name="Westerberg I."/>
            <person name="Brannstrom I.O."/>
            <person name="Guillou S."/>
            <person name="Cros-Aarteil S."/>
            <person name="Calhoun S."/>
            <person name="Haridas S."/>
            <person name="Kuo A."/>
            <person name="Mondo S."/>
            <person name="Pangilinan J."/>
            <person name="Riley R."/>
            <person name="LaButti K."/>
            <person name="Andreopoulos B."/>
            <person name="Lipzen A."/>
            <person name="Chen C."/>
            <person name="Yan M."/>
            <person name="Daum C."/>
            <person name="Ng V."/>
            <person name="Clum A."/>
            <person name="Steindorff A."/>
            <person name="Ohm R.A."/>
            <person name="Martin F."/>
            <person name="Silar P."/>
            <person name="Natvig D.O."/>
            <person name="Lalanne C."/>
            <person name="Gautier V."/>
            <person name="Ament-Velasquez S.L."/>
            <person name="Kruys A."/>
            <person name="Hutchinson M.I."/>
            <person name="Powell A.J."/>
            <person name="Barry K."/>
            <person name="Miller A.N."/>
            <person name="Grigoriev I.V."/>
            <person name="Debuchy R."/>
            <person name="Gladieux P."/>
            <person name="Hiltunen Thoren M."/>
            <person name="Johannesson H."/>
        </authorList>
    </citation>
    <scope>NUCLEOTIDE SEQUENCE</scope>
    <source>
        <strain evidence="3">PSN293</strain>
    </source>
</reference>
<protein>
    <submittedName>
        <fullName evidence="3">7alpha-cephem-methoxylase p8 chain related protein</fullName>
    </submittedName>
</protein>
<dbReference type="EMBL" id="MU858100">
    <property type="protein sequence ID" value="KAK4214061.1"/>
    <property type="molecule type" value="Genomic_DNA"/>
</dbReference>
<dbReference type="InterPro" id="IPR044053">
    <property type="entry name" value="AsaB-like"/>
</dbReference>
<dbReference type="GO" id="GO:0016491">
    <property type="term" value="F:oxidoreductase activity"/>
    <property type="evidence" value="ECO:0007669"/>
    <property type="project" value="InterPro"/>
</dbReference>
<evidence type="ECO:0000256" key="2">
    <source>
        <dbReference type="SAM" id="MobiDB-lite"/>
    </source>
</evidence>
<evidence type="ECO:0000256" key="1">
    <source>
        <dbReference type="ARBA" id="ARBA00023604"/>
    </source>
</evidence>
<dbReference type="Proteomes" id="UP001301769">
    <property type="component" value="Unassembled WGS sequence"/>
</dbReference>
<evidence type="ECO:0000313" key="4">
    <source>
        <dbReference type="Proteomes" id="UP001301769"/>
    </source>
</evidence>
<organism evidence="3 4">
    <name type="scientific">Rhypophila decipiens</name>
    <dbReference type="NCBI Taxonomy" id="261697"/>
    <lineage>
        <taxon>Eukaryota</taxon>
        <taxon>Fungi</taxon>
        <taxon>Dikarya</taxon>
        <taxon>Ascomycota</taxon>
        <taxon>Pezizomycotina</taxon>
        <taxon>Sordariomycetes</taxon>
        <taxon>Sordariomycetidae</taxon>
        <taxon>Sordariales</taxon>
        <taxon>Naviculisporaceae</taxon>
        <taxon>Rhypophila</taxon>
    </lineage>
</organism>
<feature type="compositionally biased region" description="Polar residues" evidence="2">
    <location>
        <begin position="13"/>
        <end position="26"/>
    </location>
</feature>
<dbReference type="NCBIfam" id="NF041278">
    <property type="entry name" value="CmcJ_NvfI_EfuI"/>
    <property type="match status" value="1"/>
</dbReference>
<comment type="similarity">
    <text evidence="1">Belongs to the asaB hydroxylase/desaturase family.</text>
</comment>
<proteinExistence type="inferred from homology"/>
<dbReference type="PANTHER" id="PTHR34598">
    <property type="entry name" value="BLL6449 PROTEIN"/>
    <property type="match status" value="1"/>
</dbReference>
<comment type="caution">
    <text evidence="3">The sequence shown here is derived from an EMBL/GenBank/DDBJ whole genome shotgun (WGS) entry which is preliminary data.</text>
</comment>
<name>A0AAN6Y8C9_9PEZI</name>
<feature type="compositionally biased region" description="Low complexity" evidence="2">
    <location>
        <begin position="1"/>
        <end position="12"/>
    </location>
</feature>
<dbReference type="PANTHER" id="PTHR34598:SF1">
    <property type="entry name" value="PUTATIVE (AFU_ORTHOLOGUE AFUA_3G13140)-RELATED"/>
    <property type="match status" value="1"/>
</dbReference>
<gene>
    <name evidence="3" type="ORF">QBC37DRAFT_422133</name>
</gene>
<evidence type="ECO:0000313" key="3">
    <source>
        <dbReference type="EMBL" id="KAK4214061.1"/>
    </source>
</evidence>
<sequence length="307" mass="33589">MATSASTTTTTSKPQPTQVEMQTSQPPRGPVTATLNFYAPPPDNSAPFNHVDTPPAGLPQRNFSDSPKQVTISDVRDSGASSFTLDNDAFAVLQNQPPSSSTIDFTSNSSIEETYYPEIESLLLKHVPGSNKVIIFDHTIRRQDPSAPRSPVQRVHIDQTAVSAAVRVRRHASSEAEAEDLLANTRYRIINVWRTLNKDPLESFPLAFASSSTLSDDDIVPVQHRYNSGFVGQTAAIKYNPGQKWYYISGITSDERILLECFDSDSLKGGSQVKGGRVAHTAFADPRTRPDAEGRESIEVRALVFGP</sequence>
<accession>A0AAN6Y8C9</accession>
<keyword evidence="4" id="KW-1185">Reference proteome</keyword>
<dbReference type="AlphaFoldDB" id="A0AAN6Y8C9"/>
<feature type="region of interest" description="Disordered" evidence="2">
    <location>
        <begin position="1"/>
        <end position="67"/>
    </location>
</feature>
<reference evidence="3" key="2">
    <citation type="submission" date="2023-05" db="EMBL/GenBank/DDBJ databases">
        <authorList>
            <consortium name="Lawrence Berkeley National Laboratory"/>
            <person name="Steindorff A."/>
            <person name="Hensen N."/>
            <person name="Bonometti L."/>
            <person name="Westerberg I."/>
            <person name="Brannstrom I.O."/>
            <person name="Guillou S."/>
            <person name="Cros-Aarteil S."/>
            <person name="Calhoun S."/>
            <person name="Haridas S."/>
            <person name="Kuo A."/>
            <person name="Mondo S."/>
            <person name="Pangilinan J."/>
            <person name="Riley R."/>
            <person name="Labutti K."/>
            <person name="Andreopoulos B."/>
            <person name="Lipzen A."/>
            <person name="Chen C."/>
            <person name="Yanf M."/>
            <person name="Daum C."/>
            <person name="Ng V."/>
            <person name="Clum A."/>
            <person name="Ohm R."/>
            <person name="Martin F."/>
            <person name="Silar P."/>
            <person name="Natvig D."/>
            <person name="Lalanne C."/>
            <person name="Gautier V."/>
            <person name="Ament-Velasquez S.L."/>
            <person name="Kruys A."/>
            <person name="Hutchinson M.I."/>
            <person name="Powell A.J."/>
            <person name="Barry K."/>
            <person name="Miller A.N."/>
            <person name="Grigoriev I.V."/>
            <person name="Debuchy R."/>
            <person name="Gladieux P."/>
            <person name="Thoren M.H."/>
            <person name="Johannesson H."/>
        </authorList>
    </citation>
    <scope>NUCLEOTIDE SEQUENCE</scope>
    <source>
        <strain evidence="3">PSN293</strain>
    </source>
</reference>